<dbReference type="Pfam" id="PF26410">
    <property type="entry name" value="GH5_mannosidase"/>
    <property type="match status" value="1"/>
</dbReference>
<dbReference type="GO" id="GO:0000272">
    <property type="term" value="P:polysaccharide catabolic process"/>
    <property type="evidence" value="ECO:0007669"/>
    <property type="project" value="InterPro"/>
</dbReference>
<evidence type="ECO:0000256" key="5">
    <source>
        <dbReference type="ARBA" id="ARBA00023295"/>
    </source>
</evidence>
<comment type="similarity">
    <text evidence="2">Belongs to the glycosyl hydrolase 5 (cellulase A) family.</text>
</comment>
<keyword evidence="5" id="KW-0326">Glycosidase</keyword>
<evidence type="ECO:0000259" key="6">
    <source>
        <dbReference type="Pfam" id="PF26410"/>
    </source>
</evidence>
<sequence>MGFVERSGCQFTINGEPFYFNGWNSYWLMARSVDEANRINVQDMLKEAAGLGLTVCRTWAFNDAGYEALQLSPGKYDEKVFQALDYAIEQAKQYGIRLLLVFVNNWDDYGGKSQYCKWAREAGVDVDTSTTDSFFSSPSTKDFYKAHIKAIVTRVNSISGIPYSEDPTIFGWELMNEPRCLADKTGDLLQACFENAEKHWIEEMANYVKSLDSKHLLTVGLEGFYGKSSPESLVANPQDWCQYLGCDFVRNHLVPSIDFATIHAYHDAWRSDLDITGLMKQFKRWVRMHAQDTEEKLQMPLVIAEFGLSNRFGVRCQRHMFKSLFDVVYESSILGGAAAGTMIWQLLPEGMDGFKDSYAIVASQEPVISKLLALQSQRLKLAIELHRTNQCLLVEDEVEGKEEEKEESWLFGLKKLSICGAGHNKYSI</sequence>
<dbReference type="EMBL" id="GL377589">
    <property type="protein sequence ID" value="EFJ24507.1"/>
    <property type="molecule type" value="Genomic_DNA"/>
</dbReference>
<dbReference type="KEGG" id="smo:SELMODRAFT_101525"/>
<evidence type="ECO:0000313" key="8">
    <source>
        <dbReference type="Proteomes" id="UP000001514"/>
    </source>
</evidence>
<protein>
    <recommendedName>
        <fullName evidence="3">mannan endo-1,4-beta-mannosidase</fullName>
        <ecNumber evidence="3">3.2.1.78</ecNumber>
    </recommendedName>
</protein>
<dbReference type="Gene3D" id="3.20.20.80">
    <property type="entry name" value="Glycosidases"/>
    <property type="match status" value="1"/>
</dbReference>
<dbReference type="InterPro" id="IPR001547">
    <property type="entry name" value="Glyco_hydro_5"/>
</dbReference>
<dbReference type="PANTHER" id="PTHR31451">
    <property type="match status" value="1"/>
</dbReference>
<dbReference type="AlphaFoldDB" id="D8RTG0"/>
<evidence type="ECO:0000256" key="1">
    <source>
        <dbReference type="ARBA" id="ARBA00001678"/>
    </source>
</evidence>
<keyword evidence="8" id="KW-1185">Reference proteome</keyword>
<evidence type="ECO:0000256" key="4">
    <source>
        <dbReference type="ARBA" id="ARBA00022801"/>
    </source>
</evidence>
<organism evidence="8">
    <name type="scientific">Selaginella moellendorffii</name>
    <name type="common">Spikemoss</name>
    <dbReference type="NCBI Taxonomy" id="88036"/>
    <lineage>
        <taxon>Eukaryota</taxon>
        <taxon>Viridiplantae</taxon>
        <taxon>Streptophyta</taxon>
        <taxon>Embryophyta</taxon>
        <taxon>Tracheophyta</taxon>
        <taxon>Lycopodiopsida</taxon>
        <taxon>Selaginellales</taxon>
        <taxon>Selaginellaceae</taxon>
        <taxon>Selaginella</taxon>
    </lineage>
</organism>
<reference evidence="7 8" key="1">
    <citation type="journal article" date="2011" name="Science">
        <title>The Selaginella genome identifies genetic changes associated with the evolution of vascular plants.</title>
        <authorList>
            <person name="Banks J.A."/>
            <person name="Nishiyama T."/>
            <person name="Hasebe M."/>
            <person name="Bowman J.L."/>
            <person name="Gribskov M."/>
            <person name="dePamphilis C."/>
            <person name="Albert V.A."/>
            <person name="Aono N."/>
            <person name="Aoyama T."/>
            <person name="Ambrose B.A."/>
            <person name="Ashton N.W."/>
            <person name="Axtell M.J."/>
            <person name="Barker E."/>
            <person name="Barker M.S."/>
            <person name="Bennetzen J.L."/>
            <person name="Bonawitz N.D."/>
            <person name="Chapple C."/>
            <person name="Cheng C."/>
            <person name="Correa L.G."/>
            <person name="Dacre M."/>
            <person name="DeBarry J."/>
            <person name="Dreyer I."/>
            <person name="Elias M."/>
            <person name="Engstrom E.M."/>
            <person name="Estelle M."/>
            <person name="Feng L."/>
            <person name="Finet C."/>
            <person name="Floyd S.K."/>
            <person name="Frommer W.B."/>
            <person name="Fujita T."/>
            <person name="Gramzow L."/>
            <person name="Gutensohn M."/>
            <person name="Harholt J."/>
            <person name="Hattori M."/>
            <person name="Heyl A."/>
            <person name="Hirai T."/>
            <person name="Hiwatashi Y."/>
            <person name="Ishikawa M."/>
            <person name="Iwata M."/>
            <person name="Karol K.G."/>
            <person name="Koehler B."/>
            <person name="Kolukisaoglu U."/>
            <person name="Kubo M."/>
            <person name="Kurata T."/>
            <person name="Lalonde S."/>
            <person name="Li K."/>
            <person name="Li Y."/>
            <person name="Litt A."/>
            <person name="Lyons E."/>
            <person name="Manning G."/>
            <person name="Maruyama T."/>
            <person name="Michael T.P."/>
            <person name="Mikami K."/>
            <person name="Miyazaki S."/>
            <person name="Morinaga S."/>
            <person name="Murata T."/>
            <person name="Mueller-Roeber B."/>
            <person name="Nelson D.R."/>
            <person name="Obara M."/>
            <person name="Oguri Y."/>
            <person name="Olmstead R.G."/>
            <person name="Onodera N."/>
            <person name="Petersen B.L."/>
            <person name="Pils B."/>
            <person name="Prigge M."/>
            <person name="Rensing S.A."/>
            <person name="Riano-Pachon D.M."/>
            <person name="Roberts A.W."/>
            <person name="Sato Y."/>
            <person name="Scheller H.V."/>
            <person name="Schulz B."/>
            <person name="Schulz C."/>
            <person name="Shakirov E.V."/>
            <person name="Shibagaki N."/>
            <person name="Shinohara N."/>
            <person name="Shippen D.E."/>
            <person name="Soerensen I."/>
            <person name="Sotooka R."/>
            <person name="Sugimoto N."/>
            <person name="Sugita M."/>
            <person name="Sumikawa N."/>
            <person name="Tanurdzic M."/>
            <person name="Theissen G."/>
            <person name="Ulvskov P."/>
            <person name="Wakazuki S."/>
            <person name="Weng J.K."/>
            <person name="Willats W.W."/>
            <person name="Wipf D."/>
            <person name="Wolf P.G."/>
            <person name="Yang L."/>
            <person name="Zimmer A.D."/>
            <person name="Zhu Q."/>
            <person name="Mitros T."/>
            <person name="Hellsten U."/>
            <person name="Loque D."/>
            <person name="Otillar R."/>
            <person name="Salamov A."/>
            <person name="Schmutz J."/>
            <person name="Shapiro H."/>
            <person name="Lindquist E."/>
            <person name="Lucas S."/>
            <person name="Rokhsar D."/>
            <person name="Grigoriev I.V."/>
        </authorList>
    </citation>
    <scope>NUCLEOTIDE SEQUENCE [LARGE SCALE GENOMIC DNA]</scope>
</reference>
<accession>D8RTG0</accession>
<dbReference type="SUPFAM" id="SSF51445">
    <property type="entry name" value="(Trans)glycosidases"/>
    <property type="match status" value="1"/>
</dbReference>
<proteinExistence type="inferred from homology"/>
<evidence type="ECO:0000256" key="3">
    <source>
        <dbReference type="ARBA" id="ARBA00012706"/>
    </source>
</evidence>
<dbReference type="EC" id="3.2.1.78" evidence="3"/>
<dbReference type="GO" id="GO:0016985">
    <property type="term" value="F:mannan endo-1,4-beta-mannosidase activity"/>
    <property type="evidence" value="ECO:0000318"/>
    <property type="project" value="GO_Central"/>
</dbReference>
<dbReference type="InterPro" id="IPR045053">
    <property type="entry name" value="MAN-like"/>
</dbReference>
<evidence type="ECO:0000313" key="7">
    <source>
        <dbReference type="EMBL" id="EFJ24507.1"/>
    </source>
</evidence>
<feature type="domain" description="Glycoside hydrolase family 5" evidence="6">
    <location>
        <begin position="3"/>
        <end position="344"/>
    </location>
</feature>
<dbReference type="PANTHER" id="PTHR31451:SF45">
    <property type="entry name" value="MANNAN ENDO-1,4-BETA-MANNOSIDASE 2"/>
    <property type="match status" value="1"/>
</dbReference>
<dbReference type="Gramene" id="EFJ24507">
    <property type="protein sequence ID" value="EFJ24507"/>
    <property type="gene ID" value="SELMODRAFT_101525"/>
</dbReference>
<comment type="catalytic activity">
    <reaction evidence="1">
        <text>Random hydrolysis of (1-&gt;4)-beta-D-mannosidic linkages in mannans, galactomannans and glucomannans.</text>
        <dbReference type="EC" id="3.2.1.78"/>
    </reaction>
</comment>
<dbReference type="InterPro" id="IPR017853">
    <property type="entry name" value="GH"/>
</dbReference>
<dbReference type="eggNOG" id="ENOG502QU0Z">
    <property type="taxonomic scope" value="Eukaryota"/>
</dbReference>
<dbReference type="InParanoid" id="D8RTG0"/>
<keyword evidence="4" id="KW-0378">Hydrolase</keyword>
<dbReference type="OMA" id="FTHARSM"/>
<gene>
    <name evidence="7" type="ORF">SELMODRAFT_101525</name>
</gene>
<evidence type="ECO:0000256" key="2">
    <source>
        <dbReference type="ARBA" id="ARBA00005641"/>
    </source>
</evidence>
<dbReference type="STRING" id="88036.D8RTG0"/>
<dbReference type="HOGENOM" id="CLU_031603_0_0_1"/>
<dbReference type="Proteomes" id="UP000001514">
    <property type="component" value="Unassembled WGS sequence"/>
</dbReference>
<name>D8RTG0_SELML</name>